<dbReference type="Gene3D" id="2.160.20.10">
    <property type="entry name" value="Single-stranded right-handed beta-helix, Pectin lyase-like"/>
    <property type="match status" value="1"/>
</dbReference>
<evidence type="ECO:0000313" key="1">
    <source>
        <dbReference type="EMBL" id="RHL91283.1"/>
    </source>
</evidence>
<dbReference type="SUPFAM" id="SSF51126">
    <property type="entry name" value="Pectin lyase-like"/>
    <property type="match status" value="1"/>
</dbReference>
<proteinExistence type="predicted"/>
<dbReference type="InterPro" id="IPR012334">
    <property type="entry name" value="Pectin_lyas_fold"/>
</dbReference>
<accession>A0A415N6U8</accession>
<gene>
    <name evidence="1" type="ORF">DWZ95_14510</name>
</gene>
<dbReference type="PROSITE" id="PS51257">
    <property type="entry name" value="PROKAR_LIPOPROTEIN"/>
    <property type="match status" value="1"/>
</dbReference>
<dbReference type="EMBL" id="QRPE01000018">
    <property type="protein sequence ID" value="RHL91283.1"/>
    <property type="molecule type" value="Genomic_DNA"/>
</dbReference>
<sequence length="517" mass="56584">MKIKNVLFTIIAGSCLFSCQLQSGNRGINYYVDAQNGSDVNSGMSVQQAWKSLDRIKGVKLKAGDSLLFRRGCQFIGMLDISGQGTSVQRIVVDAYGYGAKPCITAPDSALYAVCIHNSDYITLQNLEIVNTGSERLPRRTGVKVACENYGTSRNIVLNALDIHDVNGSLVKKEGGGSGILIQNRWDNDSLISVFDSLTIENCVIRRCERNAIIWSAPWSRKNWHLSSHTVVRKNLIEEVPGDGIVPIGCDGALVEYNLMRNCPALLPDGEAAAGIWPWSCDNTVIQFNEVSDHKAPWDGQGFDSDFNCMNTTIRYNYSHDNEGGFILICNAGEGETDPADNIGNQGSVVCYNVSIGDAVRQRKTRVGIFSPTIHIAGPCKRTLVERNILHIGMKPSAEVDRKIVTSDSWGGYADSTTFRDNVFYAPALQPSAFNLTKSTNNLFEGNYYLGTFIGKPADAQGREPSTYYIALAGENTGSPLGLSFLFEEVTVGDGAAVMRAVKREVINDFFNKMESN</sequence>
<reference evidence="1 2" key="1">
    <citation type="submission" date="2018-08" db="EMBL/GenBank/DDBJ databases">
        <title>A genome reference for cultivated species of the human gut microbiota.</title>
        <authorList>
            <person name="Zou Y."/>
            <person name="Xue W."/>
            <person name="Luo G."/>
        </authorList>
    </citation>
    <scope>NUCLEOTIDE SEQUENCE [LARGE SCALE GENOMIC DNA]</scope>
    <source>
        <strain evidence="1 2">AF36-16BH</strain>
    </source>
</reference>
<organism evidence="1 2">
    <name type="scientific">Bacteroides intestinalis</name>
    <dbReference type="NCBI Taxonomy" id="329854"/>
    <lineage>
        <taxon>Bacteria</taxon>
        <taxon>Pseudomonadati</taxon>
        <taxon>Bacteroidota</taxon>
        <taxon>Bacteroidia</taxon>
        <taxon>Bacteroidales</taxon>
        <taxon>Bacteroidaceae</taxon>
        <taxon>Bacteroides</taxon>
    </lineage>
</organism>
<dbReference type="Proteomes" id="UP000285013">
    <property type="component" value="Unassembled WGS sequence"/>
</dbReference>
<dbReference type="InterPro" id="IPR006626">
    <property type="entry name" value="PbH1"/>
</dbReference>
<dbReference type="AlphaFoldDB" id="A0A415N6U8"/>
<comment type="caution">
    <text evidence="1">The sequence shown here is derived from an EMBL/GenBank/DDBJ whole genome shotgun (WGS) entry which is preliminary data.</text>
</comment>
<name>A0A415N6U8_9BACE</name>
<dbReference type="RefSeq" id="WP_118423278.1">
    <property type="nucleotide sequence ID" value="NZ_QRPE01000018.1"/>
</dbReference>
<evidence type="ECO:0000313" key="2">
    <source>
        <dbReference type="Proteomes" id="UP000285013"/>
    </source>
</evidence>
<dbReference type="SMART" id="SM00710">
    <property type="entry name" value="PbH1"/>
    <property type="match status" value="6"/>
</dbReference>
<dbReference type="InterPro" id="IPR011050">
    <property type="entry name" value="Pectin_lyase_fold/virulence"/>
</dbReference>
<protein>
    <submittedName>
        <fullName evidence="1">Right-handed parallel beta-helix repeat-containing protein</fullName>
    </submittedName>
</protein>